<dbReference type="Proteomes" id="UP000184221">
    <property type="component" value="Unassembled WGS sequence"/>
</dbReference>
<dbReference type="RefSeq" id="WP_072777288.1">
    <property type="nucleotide sequence ID" value="NZ_FQXC01000002.1"/>
</dbReference>
<name>A0A1M5S1N5_9RHOB</name>
<dbReference type="InterPro" id="IPR007375">
    <property type="entry name" value="SoxG"/>
</dbReference>
<reference evidence="1 2" key="1">
    <citation type="submission" date="2016-11" db="EMBL/GenBank/DDBJ databases">
        <authorList>
            <person name="Jaros S."/>
            <person name="Januszkiewicz K."/>
            <person name="Wedrychowicz H."/>
        </authorList>
    </citation>
    <scope>NUCLEOTIDE SEQUENCE [LARGE SCALE GENOMIC DNA]</scope>
    <source>
        <strain evidence="1 2">DSM 29431</strain>
    </source>
</reference>
<accession>A0A1M5S1N5</accession>
<dbReference type="AlphaFoldDB" id="A0A1M5S1N5"/>
<protein>
    <submittedName>
        <fullName evidence="1">Sarcosine oxidase subunit gamma</fullName>
    </submittedName>
</protein>
<dbReference type="OrthoDB" id="9814782at2"/>
<organism evidence="1 2">
    <name type="scientific">Marivita hallyeonensis</name>
    <dbReference type="NCBI Taxonomy" id="996342"/>
    <lineage>
        <taxon>Bacteria</taxon>
        <taxon>Pseudomonadati</taxon>
        <taxon>Pseudomonadota</taxon>
        <taxon>Alphaproteobacteria</taxon>
        <taxon>Rhodobacterales</taxon>
        <taxon>Roseobacteraceae</taxon>
        <taxon>Marivita</taxon>
    </lineage>
</organism>
<dbReference type="Gene3D" id="3.30.70.1520">
    <property type="entry name" value="Heterotetrameric sarcosine oxidase"/>
    <property type="match status" value="1"/>
</dbReference>
<gene>
    <name evidence="1" type="ORF">SAMN05443551_1971</name>
</gene>
<keyword evidence="2" id="KW-1185">Reference proteome</keyword>
<dbReference type="EMBL" id="FQXC01000002">
    <property type="protein sequence ID" value="SHH32364.1"/>
    <property type="molecule type" value="Genomic_DNA"/>
</dbReference>
<dbReference type="Pfam" id="PF04268">
    <property type="entry name" value="SoxG"/>
    <property type="match status" value="1"/>
</dbReference>
<proteinExistence type="predicted"/>
<dbReference type="STRING" id="996342.SAMN05443551_1971"/>
<dbReference type="Gene3D" id="3.30.1360.120">
    <property type="entry name" value="Probable tRNA modification gtpase trme, domain 1"/>
    <property type="match status" value="1"/>
</dbReference>
<dbReference type="InterPro" id="IPR027266">
    <property type="entry name" value="TrmE/GcvT-like"/>
</dbReference>
<sequence>MSDVHLALGGASFDGLVKITELPGQGMVTLRGDLADKTIVQAVQHAFGVALPGVRETAFDGENGALWMSPDEALLLCPYAEAEDRVSALTGHLQGAHALAVNVSDARSVFELKGRMLREVIAKLAPVDMSPDAFGPGMVRRTRMAQVAAAFWMDDASTARVVCFRSVAGYMFDILSNAAEEASAVNYFVR</sequence>
<evidence type="ECO:0000313" key="2">
    <source>
        <dbReference type="Proteomes" id="UP000184221"/>
    </source>
</evidence>
<dbReference type="SUPFAM" id="SSF103025">
    <property type="entry name" value="Folate-binding domain"/>
    <property type="match status" value="1"/>
</dbReference>
<evidence type="ECO:0000313" key="1">
    <source>
        <dbReference type="EMBL" id="SHH32364.1"/>
    </source>
</evidence>